<keyword evidence="1" id="KW-0732">Signal</keyword>
<evidence type="ECO:0000256" key="1">
    <source>
        <dbReference type="SAM" id="SignalP"/>
    </source>
</evidence>
<organism evidence="2 3">
    <name type="scientific">Cecembia rubra</name>
    <dbReference type="NCBI Taxonomy" id="1485585"/>
    <lineage>
        <taxon>Bacteria</taxon>
        <taxon>Pseudomonadati</taxon>
        <taxon>Bacteroidota</taxon>
        <taxon>Cytophagia</taxon>
        <taxon>Cytophagales</taxon>
        <taxon>Cyclobacteriaceae</taxon>
        <taxon>Cecembia</taxon>
    </lineage>
</organism>
<reference evidence="2 3" key="1">
    <citation type="submission" date="2018-03" db="EMBL/GenBank/DDBJ databases">
        <title>Genomic Encyclopedia of Archaeal and Bacterial Type Strains, Phase II (KMG-II): from individual species to whole genera.</title>
        <authorList>
            <person name="Goeker M."/>
        </authorList>
    </citation>
    <scope>NUCLEOTIDE SEQUENCE [LARGE SCALE GENOMIC DNA]</scope>
    <source>
        <strain evidence="2 3">DSM 28057</strain>
    </source>
</reference>
<accession>A0A2P8E7U5</accession>
<dbReference type="OrthoDB" id="1122115at2"/>
<protein>
    <recommendedName>
        <fullName evidence="4">Outer membrane protein with beta-barrel domain</fullName>
    </recommendedName>
</protein>
<evidence type="ECO:0008006" key="4">
    <source>
        <dbReference type="Google" id="ProtNLM"/>
    </source>
</evidence>
<dbReference type="RefSeq" id="WP_106566610.1">
    <property type="nucleotide sequence ID" value="NZ_PYGF01000003.1"/>
</dbReference>
<name>A0A2P8E7U5_9BACT</name>
<evidence type="ECO:0000313" key="2">
    <source>
        <dbReference type="EMBL" id="PSL05544.1"/>
    </source>
</evidence>
<dbReference type="AlphaFoldDB" id="A0A2P8E7U5"/>
<feature type="signal peptide" evidence="1">
    <location>
        <begin position="1"/>
        <end position="23"/>
    </location>
</feature>
<gene>
    <name evidence="2" type="ORF">CLV48_10354</name>
</gene>
<evidence type="ECO:0000313" key="3">
    <source>
        <dbReference type="Proteomes" id="UP000240708"/>
    </source>
</evidence>
<dbReference type="EMBL" id="PYGF01000003">
    <property type="protein sequence ID" value="PSL05544.1"/>
    <property type="molecule type" value="Genomic_DNA"/>
</dbReference>
<dbReference type="Proteomes" id="UP000240708">
    <property type="component" value="Unassembled WGS sequence"/>
</dbReference>
<comment type="caution">
    <text evidence="2">The sequence shown here is derived from an EMBL/GenBank/DDBJ whole genome shotgun (WGS) entry which is preliminary data.</text>
</comment>
<proteinExistence type="predicted"/>
<sequence length="150" mass="17451">MRIRFRFLLIVVFSVLFCIQVQAQSKIVPVHAGVYYSGLKGQVAIGTDIEQKYFGELRFGANDMLDSPFGIEALFHRNLVREEWFNFHMGFMVGAYFESDDFRVGIPLGFTIKPFENHRQLAFLMEATPNVFVESYFNLRANLGLRYTFR</sequence>
<keyword evidence="3" id="KW-1185">Reference proteome</keyword>
<feature type="chain" id="PRO_5015139030" description="Outer membrane protein with beta-barrel domain" evidence="1">
    <location>
        <begin position="24"/>
        <end position="150"/>
    </location>
</feature>